<keyword evidence="1" id="KW-0472">Membrane</keyword>
<reference evidence="2 3" key="1">
    <citation type="submission" date="2019-12" db="EMBL/GenBank/DDBJ databases">
        <title>Genome sequenceing of Clostridium bovifaecis.</title>
        <authorList>
            <person name="Yao Y."/>
        </authorList>
    </citation>
    <scope>NUCLEOTIDE SEQUENCE [LARGE SCALE GENOMIC DNA]</scope>
    <source>
        <strain evidence="2 3">BXX</strain>
    </source>
</reference>
<feature type="transmembrane region" description="Helical" evidence="1">
    <location>
        <begin position="95"/>
        <end position="117"/>
    </location>
</feature>
<feature type="transmembrane region" description="Helical" evidence="1">
    <location>
        <begin position="60"/>
        <end position="83"/>
    </location>
</feature>
<dbReference type="InterPro" id="IPR048147">
    <property type="entry name" value="CBO0543-like"/>
</dbReference>
<keyword evidence="1" id="KW-1133">Transmembrane helix</keyword>
<keyword evidence="1" id="KW-0812">Transmembrane</keyword>
<keyword evidence="3" id="KW-1185">Reference proteome</keyword>
<feature type="transmembrane region" description="Helical" evidence="1">
    <location>
        <begin position="147"/>
        <end position="170"/>
    </location>
</feature>
<dbReference type="NCBIfam" id="NF041644">
    <property type="entry name" value="CBO0543_fam"/>
    <property type="match status" value="1"/>
</dbReference>
<sequence length="172" mass="20612">MKFMLIRLAMAGVWLITACKWGDLKNWKNYYPSMLFFGMGDLIYCCVFHNHLLWEFQTDLLVPSLNELFVILFIFFPSTLLFLSNYPKRASHKIIYISFWIAAYMVIEIITLFMGVIKHYNGWTLWWSLLHNSIQFPILRLHHKNPILAWTVSFIFLGIIMYIFNMPFLIRK</sequence>
<dbReference type="AlphaFoldDB" id="A0A6I6F6R5"/>
<organism evidence="2 3">
    <name type="scientific">Clostridium bovifaecis</name>
    <dbReference type="NCBI Taxonomy" id="2184719"/>
    <lineage>
        <taxon>Bacteria</taxon>
        <taxon>Bacillati</taxon>
        <taxon>Bacillota</taxon>
        <taxon>Clostridia</taxon>
        <taxon>Eubacteriales</taxon>
        <taxon>Clostridiaceae</taxon>
        <taxon>Clostridium</taxon>
    </lineage>
</organism>
<dbReference type="PROSITE" id="PS51257">
    <property type="entry name" value="PROKAR_LIPOPROTEIN"/>
    <property type="match status" value="1"/>
</dbReference>
<proteinExistence type="predicted"/>
<dbReference type="Proteomes" id="UP000422764">
    <property type="component" value="Chromosome"/>
</dbReference>
<protein>
    <submittedName>
        <fullName evidence="2">Uncharacterized protein</fullName>
    </submittedName>
</protein>
<name>A0A6I6F6R5_9CLOT</name>
<accession>A0A6I6F6R5</accession>
<gene>
    <name evidence="2" type="ORF">GOM49_14570</name>
</gene>
<dbReference type="EMBL" id="CP046522">
    <property type="protein sequence ID" value="QGU96157.1"/>
    <property type="molecule type" value="Genomic_DNA"/>
</dbReference>
<evidence type="ECO:0000313" key="2">
    <source>
        <dbReference type="EMBL" id="QGU96157.1"/>
    </source>
</evidence>
<feature type="transmembrane region" description="Helical" evidence="1">
    <location>
        <begin position="34"/>
        <end position="54"/>
    </location>
</feature>
<evidence type="ECO:0000313" key="3">
    <source>
        <dbReference type="Proteomes" id="UP000422764"/>
    </source>
</evidence>
<evidence type="ECO:0000256" key="1">
    <source>
        <dbReference type="SAM" id="Phobius"/>
    </source>
</evidence>